<protein>
    <recommendedName>
        <fullName evidence="11">DNA-binding NarL/FixJ family response regulator</fullName>
    </recommendedName>
</protein>
<evidence type="ECO:0000256" key="5">
    <source>
        <dbReference type="PROSITE-ProRule" id="PRU00169"/>
    </source>
</evidence>
<feature type="compositionally biased region" description="Low complexity" evidence="6">
    <location>
        <begin position="58"/>
        <end position="68"/>
    </location>
</feature>
<gene>
    <name evidence="9" type="ORF">Ahu01nite_011550</name>
</gene>
<name>A0ABQ3ZHV0_9ACTN</name>
<keyword evidence="1 5" id="KW-0597">Phosphoprotein</keyword>
<organism evidence="9 10">
    <name type="scientific">Winogradskya humida</name>
    <dbReference type="NCBI Taxonomy" id="113566"/>
    <lineage>
        <taxon>Bacteria</taxon>
        <taxon>Bacillati</taxon>
        <taxon>Actinomycetota</taxon>
        <taxon>Actinomycetes</taxon>
        <taxon>Micromonosporales</taxon>
        <taxon>Micromonosporaceae</taxon>
        <taxon>Winogradskya</taxon>
    </lineage>
</organism>
<evidence type="ECO:0000259" key="8">
    <source>
        <dbReference type="PROSITE" id="PS50110"/>
    </source>
</evidence>
<dbReference type="EMBL" id="BOMN01000013">
    <property type="protein sequence ID" value="GIE18053.1"/>
    <property type="molecule type" value="Genomic_DNA"/>
</dbReference>
<keyword evidence="10" id="KW-1185">Reference proteome</keyword>
<feature type="domain" description="HTH luxR-type" evidence="7">
    <location>
        <begin position="254"/>
        <end position="319"/>
    </location>
</feature>
<evidence type="ECO:0000256" key="4">
    <source>
        <dbReference type="ARBA" id="ARBA00023163"/>
    </source>
</evidence>
<dbReference type="CDD" id="cd06170">
    <property type="entry name" value="LuxR_C_like"/>
    <property type="match status" value="1"/>
</dbReference>
<dbReference type="Pfam" id="PF00072">
    <property type="entry name" value="Response_reg"/>
    <property type="match status" value="1"/>
</dbReference>
<dbReference type="PROSITE" id="PS50110">
    <property type="entry name" value="RESPONSE_REGULATORY"/>
    <property type="match status" value="1"/>
</dbReference>
<dbReference type="PANTHER" id="PTHR43214:SF24">
    <property type="entry name" value="TRANSCRIPTIONAL REGULATORY PROTEIN NARL-RELATED"/>
    <property type="match status" value="1"/>
</dbReference>
<dbReference type="Pfam" id="PF00196">
    <property type="entry name" value="GerE"/>
    <property type="match status" value="1"/>
</dbReference>
<feature type="region of interest" description="Disordered" evidence="6">
    <location>
        <begin position="1"/>
        <end position="105"/>
    </location>
</feature>
<feature type="modified residue" description="4-aspartylphosphate" evidence="5">
    <location>
        <position position="163"/>
    </location>
</feature>
<dbReference type="PANTHER" id="PTHR43214">
    <property type="entry name" value="TWO-COMPONENT RESPONSE REGULATOR"/>
    <property type="match status" value="1"/>
</dbReference>
<dbReference type="InterPro" id="IPR058245">
    <property type="entry name" value="NreC/VraR/RcsB-like_REC"/>
</dbReference>
<dbReference type="Proteomes" id="UP000603200">
    <property type="component" value="Unassembled WGS sequence"/>
</dbReference>
<dbReference type="CDD" id="cd17535">
    <property type="entry name" value="REC_NarL-like"/>
    <property type="match status" value="1"/>
</dbReference>
<dbReference type="SUPFAM" id="SSF52172">
    <property type="entry name" value="CheY-like"/>
    <property type="match status" value="1"/>
</dbReference>
<evidence type="ECO:0000256" key="1">
    <source>
        <dbReference type="ARBA" id="ARBA00022553"/>
    </source>
</evidence>
<evidence type="ECO:0000256" key="6">
    <source>
        <dbReference type="SAM" id="MobiDB-lite"/>
    </source>
</evidence>
<sequence length="323" mass="33158">MGPSESPAMTTAPSLRGPSESPGMTTVPDPSGPGESPGTTTVPDPSGPSESPGMTTVPGPSGPSESPGMTTASPPRGQGESPGMTTASPPRGQGQSPGVITDYGPAGVGAGPRVVVADDQALVRAGFRMILTADGIDVVAEATNGAEAVDAVRRHRPDVVLMDIRMPGTDGLAATRQIMAGADATPRIIILTTFDLDHYVYAALTAGASGFLLKDVTPEHLVGAVRLVRDGDALLAPSITRRLVERFARGETEPPPDLAGLTKRELEVLALLAQGLSNAELAARLYLSEATVKTHVARILGKLGLRDRVQAVVAAYRTGLVTP</sequence>
<evidence type="ECO:0000313" key="9">
    <source>
        <dbReference type="EMBL" id="GIE18053.1"/>
    </source>
</evidence>
<dbReference type="SMART" id="SM00421">
    <property type="entry name" value="HTH_LUXR"/>
    <property type="match status" value="1"/>
</dbReference>
<evidence type="ECO:0000256" key="2">
    <source>
        <dbReference type="ARBA" id="ARBA00023015"/>
    </source>
</evidence>
<dbReference type="InterPro" id="IPR011006">
    <property type="entry name" value="CheY-like_superfamily"/>
</dbReference>
<keyword evidence="4" id="KW-0804">Transcription</keyword>
<dbReference type="PRINTS" id="PR00038">
    <property type="entry name" value="HTHLUXR"/>
</dbReference>
<dbReference type="PROSITE" id="PS50043">
    <property type="entry name" value="HTH_LUXR_2"/>
    <property type="match status" value="1"/>
</dbReference>
<feature type="compositionally biased region" description="Polar residues" evidence="6">
    <location>
        <begin position="37"/>
        <end position="54"/>
    </location>
</feature>
<evidence type="ECO:0000313" key="10">
    <source>
        <dbReference type="Proteomes" id="UP000603200"/>
    </source>
</evidence>
<dbReference type="Gene3D" id="3.40.50.2300">
    <property type="match status" value="1"/>
</dbReference>
<dbReference type="InterPro" id="IPR000792">
    <property type="entry name" value="Tscrpt_reg_LuxR_C"/>
</dbReference>
<keyword evidence="2" id="KW-0805">Transcription regulation</keyword>
<evidence type="ECO:0008006" key="11">
    <source>
        <dbReference type="Google" id="ProtNLM"/>
    </source>
</evidence>
<dbReference type="InterPro" id="IPR039420">
    <property type="entry name" value="WalR-like"/>
</dbReference>
<accession>A0ABQ3ZHV0</accession>
<dbReference type="InterPro" id="IPR001789">
    <property type="entry name" value="Sig_transdc_resp-reg_receiver"/>
</dbReference>
<feature type="domain" description="Response regulatory" evidence="8">
    <location>
        <begin position="113"/>
        <end position="229"/>
    </location>
</feature>
<keyword evidence="3" id="KW-0238">DNA-binding</keyword>
<dbReference type="SMART" id="SM00448">
    <property type="entry name" value="REC"/>
    <property type="match status" value="1"/>
</dbReference>
<feature type="compositionally biased region" description="Polar residues" evidence="6">
    <location>
        <begin position="83"/>
        <end position="98"/>
    </location>
</feature>
<comment type="caution">
    <text evidence="9">The sequence shown here is derived from an EMBL/GenBank/DDBJ whole genome shotgun (WGS) entry which is preliminary data.</text>
</comment>
<proteinExistence type="predicted"/>
<evidence type="ECO:0000256" key="3">
    <source>
        <dbReference type="ARBA" id="ARBA00023125"/>
    </source>
</evidence>
<evidence type="ECO:0000259" key="7">
    <source>
        <dbReference type="PROSITE" id="PS50043"/>
    </source>
</evidence>
<reference evidence="9 10" key="1">
    <citation type="submission" date="2021-01" db="EMBL/GenBank/DDBJ databases">
        <title>Whole genome shotgun sequence of Actinoplanes humidus NBRC 14915.</title>
        <authorList>
            <person name="Komaki H."/>
            <person name="Tamura T."/>
        </authorList>
    </citation>
    <scope>NUCLEOTIDE SEQUENCE [LARGE SCALE GENOMIC DNA]</scope>
    <source>
        <strain evidence="9 10">NBRC 14915</strain>
    </source>
</reference>